<dbReference type="Proteomes" id="UP000186922">
    <property type="component" value="Unassembled WGS sequence"/>
</dbReference>
<protein>
    <submittedName>
        <fullName evidence="1">Uncharacterized protein</fullName>
    </submittedName>
</protein>
<keyword evidence="2" id="KW-1185">Reference proteome</keyword>
<accession>A0A1D1V4V0</accession>
<organism evidence="1 2">
    <name type="scientific">Ramazzottius varieornatus</name>
    <name type="common">Water bear</name>
    <name type="synonym">Tardigrade</name>
    <dbReference type="NCBI Taxonomy" id="947166"/>
    <lineage>
        <taxon>Eukaryota</taxon>
        <taxon>Metazoa</taxon>
        <taxon>Ecdysozoa</taxon>
        <taxon>Tardigrada</taxon>
        <taxon>Eutardigrada</taxon>
        <taxon>Parachela</taxon>
        <taxon>Hypsibioidea</taxon>
        <taxon>Ramazzottiidae</taxon>
        <taxon>Ramazzottius</taxon>
    </lineage>
</organism>
<gene>
    <name evidence="1" type="primary">RvY_06676-1</name>
    <name evidence="1" type="synonym">RvY_06676.1</name>
    <name evidence="1" type="ORF">RvY_06676</name>
</gene>
<dbReference type="OrthoDB" id="10264149at2759"/>
<name>A0A1D1V4V0_RAMVA</name>
<dbReference type="STRING" id="947166.A0A1D1V4V0"/>
<sequence>MARLEQSVNPIGASNQLNRIGWGRGSKRTFDERPSQTTVFAVLAHQTIWNIQCSKYTDEEGKNENPVLFRKLQEIREEVIRRLESGSAKASREREFALIKEITDISGTIKPYEKGEKRK</sequence>
<dbReference type="EMBL" id="BDGG01000003">
    <property type="protein sequence ID" value="GAU94982.1"/>
    <property type="molecule type" value="Genomic_DNA"/>
</dbReference>
<reference evidence="1 2" key="1">
    <citation type="journal article" date="2016" name="Nat. Commun.">
        <title>Extremotolerant tardigrade genome and improved radiotolerance of human cultured cells by tardigrade-unique protein.</title>
        <authorList>
            <person name="Hashimoto T."/>
            <person name="Horikawa D.D."/>
            <person name="Saito Y."/>
            <person name="Kuwahara H."/>
            <person name="Kozuka-Hata H."/>
            <person name="Shin-I T."/>
            <person name="Minakuchi Y."/>
            <person name="Ohishi K."/>
            <person name="Motoyama A."/>
            <person name="Aizu T."/>
            <person name="Enomoto A."/>
            <person name="Kondo K."/>
            <person name="Tanaka S."/>
            <person name="Hara Y."/>
            <person name="Koshikawa S."/>
            <person name="Sagara H."/>
            <person name="Miura T."/>
            <person name="Yokobori S."/>
            <person name="Miyagawa K."/>
            <person name="Suzuki Y."/>
            <person name="Kubo T."/>
            <person name="Oyama M."/>
            <person name="Kohara Y."/>
            <person name="Fujiyama A."/>
            <person name="Arakawa K."/>
            <person name="Katayama T."/>
            <person name="Toyoda A."/>
            <person name="Kunieda T."/>
        </authorList>
    </citation>
    <scope>NUCLEOTIDE SEQUENCE [LARGE SCALE GENOMIC DNA]</scope>
    <source>
        <strain evidence="1 2">YOKOZUNA-1</strain>
    </source>
</reference>
<evidence type="ECO:0000313" key="1">
    <source>
        <dbReference type="EMBL" id="GAU94982.1"/>
    </source>
</evidence>
<dbReference type="AlphaFoldDB" id="A0A1D1V4V0"/>
<comment type="caution">
    <text evidence="1">The sequence shown here is derived from an EMBL/GenBank/DDBJ whole genome shotgun (WGS) entry which is preliminary data.</text>
</comment>
<evidence type="ECO:0000313" key="2">
    <source>
        <dbReference type="Proteomes" id="UP000186922"/>
    </source>
</evidence>
<proteinExistence type="predicted"/>